<feature type="domain" description="Glycoside hydrolase family 5" evidence="10">
    <location>
        <begin position="38"/>
        <end position="398"/>
    </location>
</feature>
<evidence type="ECO:0000256" key="8">
    <source>
        <dbReference type="ARBA" id="ARBA00023295"/>
    </source>
</evidence>
<comment type="caution">
    <text evidence="11">The sequence shown here is derived from an EMBL/GenBank/DDBJ whole genome shotgun (WGS) entry which is preliminary data.</text>
</comment>
<keyword evidence="7" id="KW-0378">Hydrolase</keyword>
<proteinExistence type="inferred from homology"/>
<reference evidence="11 12" key="1">
    <citation type="journal article" date="2024" name="Nat. Commun.">
        <title>Phylogenomics reveals the evolutionary origins of lichenization in chlorophyte algae.</title>
        <authorList>
            <person name="Puginier C."/>
            <person name="Libourel C."/>
            <person name="Otte J."/>
            <person name="Skaloud P."/>
            <person name="Haon M."/>
            <person name="Grisel S."/>
            <person name="Petersen M."/>
            <person name="Berrin J.G."/>
            <person name="Delaux P.M."/>
            <person name="Dal Grande F."/>
            <person name="Keller J."/>
        </authorList>
    </citation>
    <scope>NUCLEOTIDE SEQUENCE [LARGE SCALE GENOMIC DNA]</scope>
    <source>
        <strain evidence="11 12">SAG 2036</strain>
    </source>
</reference>
<dbReference type="SUPFAM" id="SSF51445">
    <property type="entry name" value="(Trans)glycosidases"/>
    <property type="match status" value="1"/>
</dbReference>
<dbReference type="PROSITE" id="PS00659">
    <property type="entry name" value="GLYCOSYL_HYDROL_F5"/>
    <property type="match status" value="1"/>
</dbReference>
<sequence>MMRFSPPTVLLAAAVLLMAGLATVQSQTQLTPDTFKGFISVASGRFVDEDCAEYPVIGFNGWELMESAAGVANFSMVGDLDAVEYTFSQAAKDGQTTVRIFAHGINSTLPLQPSAGVYDERAFAGLDSVLDTAAQYGVRLIMTMSDYWLSVDSFNNYVDWADLQDNPDAFFWDQRAMTLFKNHMNAMANRRNTVNGLLYKDDPTILAWDLMNEVRCDCFPATLEIAAATPACQPQCADNVTNWVNEMATYLHTIDPNHMVTVGEEGYWAVYDYRKQYNPGNGWAQITGQNFSAQHSPASIDFAAIHFWPDLWEINQSTTFDVDAWFTQHQQNAQQLGKPLILEEFGKNVTLGNGSSNALEASIQSQRAPVFQMIYGLLSSSLSSGGPLRGVMFWQWGMSPDNSDSNNIEVAAHDVDYVSIVVPAATSALTMSKQQSPIAGCAQKSGPVLAGNSTVSGVQAAG</sequence>
<keyword evidence="6 9" id="KW-0732">Signal</keyword>
<protein>
    <recommendedName>
        <fullName evidence="4">mannan endo-1,4-beta-mannosidase</fullName>
        <ecNumber evidence="4">3.2.1.78</ecNumber>
    </recommendedName>
</protein>
<dbReference type="AlphaFoldDB" id="A0AAW1P1L6"/>
<accession>A0AAW1P1L6</accession>
<dbReference type="GO" id="GO:0000272">
    <property type="term" value="P:polysaccharide catabolic process"/>
    <property type="evidence" value="ECO:0007669"/>
    <property type="project" value="InterPro"/>
</dbReference>
<dbReference type="PANTHER" id="PTHR31451:SF39">
    <property type="entry name" value="MANNAN ENDO-1,4-BETA-MANNOSIDASE 1"/>
    <property type="match status" value="1"/>
</dbReference>
<evidence type="ECO:0000256" key="6">
    <source>
        <dbReference type="ARBA" id="ARBA00022729"/>
    </source>
</evidence>
<evidence type="ECO:0000256" key="1">
    <source>
        <dbReference type="ARBA" id="ARBA00001678"/>
    </source>
</evidence>
<feature type="signal peptide" evidence="9">
    <location>
        <begin position="1"/>
        <end position="26"/>
    </location>
</feature>
<dbReference type="Pfam" id="PF26410">
    <property type="entry name" value="GH5_mannosidase"/>
    <property type="match status" value="1"/>
</dbReference>
<dbReference type="Proteomes" id="UP001465755">
    <property type="component" value="Unassembled WGS sequence"/>
</dbReference>
<dbReference type="EMBL" id="JALJOQ010000071">
    <property type="protein sequence ID" value="KAK9802579.1"/>
    <property type="molecule type" value="Genomic_DNA"/>
</dbReference>
<evidence type="ECO:0000256" key="4">
    <source>
        <dbReference type="ARBA" id="ARBA00012706"/>
    </source>
</evidence>
<comment type="catalytic activity">
    <reaction evidence="1">
        <text>Random hydrolysis of (1-&gt;4)-beta-D-mannosidic linkages in mannans, galactomannans and glucomannans.</text>
        <dbReference type="EC" id="3.2.1.78"/>
    </reaction>
</comment>
<evidence type="ECO:0000256" key="2">
    <source>
        <dbReference type="ARBA" id="ARBA00004613"/>
    </source>
</evidence>
<keyword evidence="8" id="KW-0326">Glycosidase</keyword>
<gene>
    <name evidence="11" type="ORF">WJX73_007058</name>
</gene>
<dbReference type="GO" id="GO:0005576">
    <property type="term" value="C:extracellular region"/>
    <property type="evidence" value="ECO:0007669"/>
    <property type="project" value="UniProtKB-SubCell"/>
</dbReference>
<evidence type="ECO:0000256" key="3">
    <source>
        <dbReference type="ARBA" id="ARBA00005641"/>
    </source>
</evidence>
<dbReference type="EC" id="3.2.1.78" evidence="4"/>
<organism evidence="11 12">
    <name type="scientific">Symbiochloris irregularis</name>
    <dbReference type="NCBI Taxonomy" id="706552"/>
    <lineage>
        <taxon>Eukaryota</taxon>
        <taxon>Viridiplantae</taxon>
        <taxon>Chlorophyta</taxon>
        <taxon>core chlorophytes</taxon>
        <taxon>Trebouxiophyceae</taxon>
        <taxon>Trebouxiales</taxon>
        <taxon>Trebouxiaceae</taxon>
        <taxon>Symbiochloris</taxon>
    </lineage>
</organism>
<dbReference type="InterPro" id="IPR001547">
    <property type="entry name" value="Glyco_hydro_5"/>
</dbReference>
<dbReference type="InterPro" id="IPR045053">
    <property type="entry name" value="MAN-like"/>
</dbReference>
<evidence type="ECO:0000313" key="12">
    <source>
        <dbReference type="Proteomes" id="UP001465755"/>
    </source>
</evidence>
<dbReference type="GO" id="GO:0016985">
    <property type="term" value="F:mannan endo-1,4-beta-mannosidase activity"/>
    <property type="evidence" value="ECO:0007669"/>
    <property type="project" value="UniProtKB-EC"/>
</dbReference>
<evidence type="ECO:0000256" key="9">
    <source>
        <dbReference type="SAM" id="SignalP"/>
    </source>
</evidence>
<feature type="chain" id="PRO_5043990882" description="mannan endo-1,4-beta-mannosidase" evidence="9">
    <location>
        <begin position="27"/>
        <end position="462"/>
    </location>
</feature>
<dbReference type="InterPro" id="IPR018087">
    <property type="entry name" value="Glyco_hydro_5_CS"/>
</dbReference>
<keyword evidence="12" id="KW-1185">Reference proteome</keyword>
<evidence type="ECO:0000259" key="10">
    <source>
        <dbReference type="Pfam" id="PF26410"/>
    </source>
</evidence>
<keyword evidence="5" id="KW-0964">Secreted</keyword>
<evidence type="ECO:0000313" key="11">
    <source>
        <dbReference type="EMBL" id="KAK9802579.1"/>
    </source>
</evidence>
<dbReference type="Gene3D" id="3.20.20.80">
    <property type="entry name" value="Glycosidases"/>
    <property type="match status" value="1"/>
</dbReference>
<comment type="similarity">
    <text evidence="3">Belongs to the glycosyl hydrolase 5 (cellulase A) family.</text>
</comment>
<dbReference type="PANTHER" id="PTHR31451">
    <property type="match status" value="1"/>
</dbReference>
<dbReference type="InterPro" id="IPR017853">
    <property type="entry name" value="GH"/>
</dbReference>
<name>A0AAW1P1L6_9CHLO</name>
<evidence type="ECO:0000256" key="7">
    <source>
        <dbReference type="ARBA" id="ARBA00022801"/>
    </source>
</evidence>
<evidence type="ECO:0000256" key="5">
    <source>
        <dbReference type="ARBA" id="ARBA00022525"/>
    </source>
</evidence>
<comment type="subcellular location">
    <subcellularLocation>
        <location evidence="2">Secreted</location>
    </subcellularLocation>
</comment>